<dbReference type="EMBL" id="BDGJ01000111">
    <property type="protein sequence ID" value="GAW92924.1"/>
    <property type="molecule type" value="Genomic_DNA"/>
</dbReference>
<dbReference type="InterPro" id="IPR010930">
    <property type="entry name" value="Flg_bb/hook_C_dom"/>
</dbReference>
<evidence type="ECO:0000259" key="7">
    <source>
        <dbReference type="Pfam" id="PF22692"/>
    </source>
</evidence>
<dbReference type="InterPro" id="IPR053967">
    <property type="entry name" value="LlgE_F_G-like_D1"/>
</dbReference>
<dbReference type="InterPro" id="IPR001444">
    <property type="entry name" value="Flag_bb_rod_N"/>
</dbReference>
<feature type="domain" description="Flagellar basal body rod protein N-terminal" evidence="5">
    <location>
        <begin position="1"/>
        <end position="17"/>
    </location>
</feature>
<comment type="caution">
    <text evidence="8">The sequence shown here is derived from an EMBL/GenBank/DDBJ whole genome shotgun (WGS) entry which is preliminary data.</text>
</comment>
<dbReference type="Pfam" id="PF00460">
    <property type="entry name" value="Flg_bb_rod"/>
    <property type="match status" value="1"/>
</dbReference>
<dbReference type="SUPFAM" id="SSF117143">
    <property type="entry name" value="Flagellar hook protein flgE"/>
    <property type="match status" value="1"/>
</dbReference>
<dbReference type="PANTHER" id="PTHR30435:SF1">
    <property type="entry name" value="FLAGELLAR HOOK PROTEIN FLGE"/>
    <property type="match status" value="1"/>
</dbReference>
<name>A0A1Z5HTS3_9FIRM</name>
<feature type="domain" description="Flagellar hook protein FlgE/F/G-like D1" evidence="7">
    <location>
        <begin position="77"/>
        <end position="142"/>
    </location>
</feature>
<sequence>MDVVANNIANVNTVGFKKSRVTFQDQLSQTIRQAYVPQTGRGGTNPMQVGLGVTIGSIDTINSQGNIQSTGKGTDLAIEGDGYFILRGTEEDDYFYTRAGNFDVDSGGALISMVNGMRVMGYLYDPATGEIDRGRLTEIVLPRSVYLEPEATDKITFMNNLNAEAQVGDTYRISREVYDSEGRKHNIHFEFTKRGVNEWIYEVSLPVDHPLIQNYLDTNYPNFNNLSPEEQELAVLEAQNYVFSVQPREVLLDDEVIATAVQSFSGLDPDAQYRLHYDSAAGEIVLQESTDGGNNWNDVGSPQLASWGTSVTFSDGTKSVTVELVAAADAPAGDYDTTFTLLTDRKGMLEFDEFGKLIGDSSYIYRLEFQPEGAEKLGIDLDFTGVTQFAGGFSIVADQEPGAVSGTLDNFTIDASGIITGRFSNGYTRILGQVALAGFNNPAGLTRVGDNMFKPTSSSGEPRIGVPNTLGRGKIKPGALEMSNVNLAEEFTDMIVTQRGFQANARVITTSDEMLQELIGLKR</sequence>
<dbReference type="Pfam" id="PF06429">
    <property type="entry name" value="Flg_bbr_C"/>
    <property type="match status" value="1"/>
</dbReference>
<comment type="function">
    <text evidence="4">A flexible structure which links the flagellar filament to the drive apparatus in the basal body.</text>
</comment>
<evidence type="ECO:0000256" key="4">
    <source>
        <dbReference type="RuleBase" id="RU362116"/>
    </source>
</evidence>
<dbReference type="Proteomes" id="UP000197032">
    <property type="component" value="Unassembled WGS sequence"/>
</dbReference>
<proteinExistence type="inferred from homology"/>
<dbReference type="NCBIfam" id="TIGR03506">
    <property type="entry name" value="FlgEFG_subfam"/>
    <property type="match status" value="1"/>
</dbReference>
<gene>
    <name evidence="8" type="ORF">KKC1_20700</name>
</gene>
<comment type="similarity">
    <text evidence="2 4">Belongs to the flagella basal body rod proteins family.</text>
</comment>
<evidence type="ECO:0000313" key="9">
    <source>
        <dbReference type="Proteomes" id="UP000197032"/>
    </source>
</evidence>
<keyword evidence="3 4" id="KW-0975">Bacterial flagellum</keyword>
<evidence type="ECO:0000313" key="8">
    <source>
        <dbReference type="EMBL" id="GAW92924.1"/>
    </source>
</evidence>
<evidence type="ECO:0000256" key="3">
    <source>
        <dbReference type="ARBA" id="ARBA00023143"/>
    </source>
</evidence>
<evidence type="ECO:0000259" key="5">
    <source>
        <dbReference type="Pfam" id="PF00460"/>
    </source>
</evidence>
<dbReference type="InterPro" id="IPR037925">
    <property type="entry name" value="FlgE/F/G-like"/>
</dbReference>
<dbReference type="Gene3D" id="2.60.98.20">
    <property type="entry name" value="Flagellar hook protein FlgE"/>
    <property type="match status" value="1"/>
</dbReference>
<dbReference type="GO" id="GO:0005829">
    <property type="term" value="C:cytosol"/>
    <property type="evidence" value="ECO:0007669"/>
    <property type="project" value="TreeGrafter"/>
</dbReference>
<reference evidence="9" key="1">
    <citation type="journal article" date="2017" name="Appl. Environ. Microbiol.">
        <title>Genomic Analysis of Calderihabitans maritimus KKC1, a Thermophilic, Hydrogenogenic, Carboxydotrophic Bacterium Isolated from Marine Sediment.</title>
        <authorList>
            <person name="Omae K."/>
            <person name="Yoneda Y."/>
            <person name="Fukuyama Y."/>
            <person name="Yoshida T."/>
            <person name="Sako Y."/>
        </authorList>
    </citation>
    <scope>NUCLEOTIDE SEQUENCE [LARGE SCALE GENOMIC DNA]</scope>
    <source>
        <strain evidence="9">KKC1</strain>
    </source>
</reference>
<dbReference type="InterPro" id="IPR037058">
    <property type="entry name" value="Falgellar_hook_FlgE_sf"/>
</dbReference>
<dbReference type="Pfam" id="PF22692">
    <property type="entry name" value="LlgE_F_G_D1"/>
    <property type="match status" value="1"/>
</dbReference>
<accession>A0A1Z5HTS3</accession>
<evidence type="ECO:0000256" key="1">
    <source>
        <dbReference type="ARBA" id="ARBA00004117"/>
    </source>
</evidence>
<dbReference type="GO" id="GO:0009425">
    <property type="term" value="C:bacterial-type flagellum basal body"/>
    <property type="evidence" value="ECO:0007669"/>
    <property type="project" value="UniProtKB-SubCell"/>
</dbReference>
<dbReference type="InterPro" id="IPR020013">
    <property type="entry name" value="Flagellar_FlgE/F/G"/>
</dbReference>
<feature type="domain" description="Flagellar basal-body/hook protein C-terminal" evidence="6">
    <location>
        <begin position="477"/>
        <end position="520"/>
    </location>
</feature>
<evidence type="ECO:0000259" key="6">
    <source>
        <dbReference type="Pfam" id="PF06429"/>
    </source>
</evidence>
<evidence type="ECO:0000256" key="2">
    <source>
        <dbReference type="ARBA" id="ARBA00009677"/>
    </source>
</evidence>
<organism evidence="8 9">
    <name type="scientific">Calderihabitans maritimus</name>
    <dbReference type="NCBI Taxonomy" id="1246530"/>
    <lineage>
        <taxon>Bacteria</taxon>
        <taxon>Bacillati</taxon>
        <taxon>Bacillota</taxon>
        <taxon>Clostridia</taxon>
        <taxon>Neomoorellales</taxon>
        <taxon>Calderihabitantaceae</taxon>
        <taxon>Calderihabitans</taxon>
    </lineage>
</organism>
<dbReference type="PANTHER" id="PTHR30435">
    <property type="entry name" value="FLAGELLAR PROTEIN"/>
    <property type="match status" value="1"/>
</dbReference>
<dbReference type="AlphaFoldDB" id="A0A1Z5HTS3"/>
<dbReference type="GO" id="GO:0071978">
    <property type="term" value="P:bacterial-type flagellum-dependent swarming motility"/>
    <property type="evidence" value="ECO:0007669"/>
    <property type="project" value="TreeGrafter"/>
</dbReference>
<keyword evidence="9" id="KW-1185">Reference proteome</keyword>
<dbReference type="GO" id="GO:0009424">
    <property type="term" value="C:bacterial-type flagellum hook"/>
    <property type="evidence" value="ECO:0007669"/>
    <property type="project" value="TreeGrafter"/>
</dbReference>
<protein>
    <recommendedName>
        <fullName evidence="4">Flagellar hook protein FlgE</fullName>
    </recommendedName>
</protein>
<comment type="subcellular location">
    <subcellularLocation>
        <location evidence="1 4">Bacterial flagellum basal body</location>
    </subcellularLocation>
</comment>